<comment type="caution">
    <text evidence="5">The sequence shown here is derived from an EMBL/GenBank/DDBJ whole genome shotgun (WGS) entry which is preliminary data.</text>
</comment>
<keyword evidence="3" id="KW-0472">Membrane</keyword>
<keyword evidence="1" id="KW-0479">Metal-binding</keyword>
<sequence length="259" mass="29751">MLNYKSVNIITVVASLVLLFTSYFYKWSLWPLIIVLAIIWFLVTTAGSFFVKWNYHLKSLHSNKIIKENRIAITFDDGPHPEFTPKVLELLKKYNAKATFFCVGKHIEAYPNVFKEIIKHGHTVGNHTYTHANNFGFFKTKKVIDELQKTNAVVKSIEGLTMQLYRPAFGVTNPRIKKAIKLVGLQSIGWNIRSLDTTSRTPKMIFNRITKKLSKGDVILLHDTSLKTITVLERLLLFLQKQNMESVTIDSLFNIKAYA</sequence>
<feature type="transmembrane region" description="Helical" evidence="3">
    <location>
        <begin position="7"/>
        <end position="25"/>
    </location>
</feature>
<evidence type="ECO:0000256" key="2">
    <source>
        <dbReference type="ARBA" id="ARBA00022801"/>
    </source>
</evidence>
<feature type="transmembrane region" description="Helical" evidence="3">
    <location>
        <begin position="31"/>
        <end position="51"/>
    </location>
</feature>
<dbReference type="GO" id="GO:0016810">
    <property type="term" value="F:hydrolase activity, acting on carbon-nitrogen (but not peptide) bonds"/>
    <property type="evidence" value="ECO:0007669"/>
    <property type="project" value="InterPro"/>
</dbReference>
<dbReference type="EMBL" id="SRSO01000015">
    <property type="protein sequence ID" value="TGV02233.1"/>
    <property type="molecule type" value="Genomic_DNA"/>
</dbReference>
<protein>
    <submittedName>
        <fullName evidence="5">Polysaccharide deacetylase family protein</fullName>
    </submittedName>
</protein>
<dbReference type="PANTHER" id="PTHR10587:SF133">
    <property type="entry name" value="CHITIN DEACETYLASE 1-RELATED"/>
    <property type="match status" value="1"/>
</dbReference>
<feature type="domain" description="NodB homology" evidence="4">
    <location>
        <begin position="69"/>
        <end position="247"/>
    </location>
</feature>
<evidence type="ECO:0000259" key="4">
    <source>
        <dbReference type="PROSITE" id="PS51677"/>
    </source>
</evidence>
<organism evidence="5 6">
    <name type="scientific">Flavivirga rizhaonensis</name>
    <dbReference type="NCBI Taxonomy" id="2559571"/>
    <lineage>
        <taxon>Bacteria</taxon>
        <taxon>Pseudomonadati</taxon>
        <taxon>Bacteroidota</taxon>
        <taxon>Flavobacteriia</taxon>
        <taxon>Flavobacteriales</taxon>
        <taxon>Flavobacteriaceae</taxon>
        <taxon>Flavivirga</taxon>
    </lineage>
</organism>
<accession>A0A4S1DWD4</accession>
<gene>
    <name evidence="5" type="ORF">EM932_11845</name>
</gene>
<dbReference type="AlphaFoldDB" id="A0A4S1DWD4"/>
<dbReference type="PROSITE" id="PS51677">
    <property type="entry name" value="NODB"/>
    <property type="match status" value="1"/>
</dbReference>
<evidence type="ECO:0000313" key="6">
    <source>
        <dbReference type="Proteomes" id="UP000307602"/>
    </source>
</evidence>
<dbReference type="Pfam" id="PF01522">
    <property type="entry name" value="Polysacc_deac_1"/>
    <property type="match status" value="1"/>
</dbReference>
<evidence type="ECO:0000256" key="1">
    <source>
        <dbReference type="ARBA" id="ARBA00022723"/>
    </source>
</evidence>
<keyword evidence="3" id="KW-1133">Transmembrane helix</keyword>
<dbReference type="GO" id="GO:0016020">
    <property type="term" value="C:membrane"/>
    <property type="evidence" value="ECO:0007669"/>
    <property type="project" value="TreeGrafter"/>
</dbReference>
<keyword evidence="2" id="KW-0378">Hydrolase</keyword>
<dbReference type="InterPro" id="IPR050248">
    <property type="entry name" value="Polysacc_deacetylase_ArnD"/>
</dbReference>
<dbReference type="RefSeq" id="WP_135877407.1">
    <property type="nucleotide sequence ID" value="NZ_SRSO01000015.1"/>
</dbReference>
<evidence type="ECO:0000313" key="5">
    <source>
        <dbReference type="EMBL" id="TGV02233.1"/>
    </source>
</evidence>
<dbReference type="GO" id="GO:0046872">
    <property type="term" value="F:metal ion binding"/>
    <property type="evidence" value="ECO:0007669"/>
    <property type="project" value="UniProtKB-KW"/>
</dbReference>
<dbReference type="Proteomes" id="UP000307602">
    <property type="component" value="Unassembled WGS sequence"/>
</dbReference>
<reference evidence="5 6" key="1">
    <citation type="submission" date="2019-04" db="EMBL/GenBank/DDBJ databases">
        <authorList>
            <person name="Liu A."/>
        </authorList>
    </citation>
    <scope>NUCLEOTIDE SEQUENCE [LARGE SCALE GENOMIC DNA]</scope>
    <source>
        <strain evidence="5 6">RZ03</strain>
    </source>
</reference>
<dbReference type="InterPro" id="IPR011330">
    <property type="entry name" value="Glyco_hydro/deAcase_b/a-brl"/>
</dbReference>
<dbReference type="SUPFAM" id="SSF88713">
    <property type="entry name" value="Glycoside hydrolase/deacetylase"/>
    <property type="match status" value="1"/>
</dbReference>
<dbReference type="OrthoDB" id="9812065at2"/>
<keyword evidence="6" id="KW-1185">Reference proteome</keyword>
<name>A0A4S1DWD4_9FLAO</name>
<proteinExistence type="predicted"/>
<dbReference type="InterPro" id="IPR002509">
    <property type="entry name" value="NODB_dom"/>
</dbReference>
<dbReference type="CDD" id="cd10917">
    <property type="entry name" value="CE4_NodB_like_6s_7s"/>
    <property type="match status" value="1"/>
</dbReference>
<dbReference type="Gene3D" id="3.20.20.370">
    <property type="entry name" value="Glycoside hydrolase/deacetylase"/>
    <property type="match status" value="1"/>
</dbReference>
<dbReference type="PANTHER" id="PTHR10587">
    <property type="entry name" value="GLYCOSYL TRANSFERASE-RELATED"/>
    <property type="match status" value="1"/>
</dbReference>
<keyword evidence="3" id="KW-0812">Transmembrane</keyword>
<evidence type="ECO:0000256" key="3">
    <source>
        <dbReference type="SAM" id="Phobius"/>
    </source>
</evidence>
<dbReference type="GO" id="GO:0005975">
    <property type="term" value="P:carbohydrate metabolic process"/>
    <property type="evidence" value="ECO:0007669"/>
    <property type="project" value="InterPro"/>
</dbReference>